<dbReference type="InterPro" id="IPR036390">
    <property type="entry name" value="WH_DNA-bd_sf"/>
</dbReference>
<evidence type="ECO:0000256" key="3">
    <source>
        <dbReference type="ARBA" id="ARBA00022505"/>
    </source>
</evidence>
<dbReference type="InterPro" id="IPR005116">
    <property type="entry name" value="Transp-assoc_OB_typ1"/>
</dbReference>
<dbReference type="Proteomes" id="UP000472580">
    <property type="component" value="Unassembled WGS sequence"/>
</dbReference>
<name>A0A6L6YJT9_9BURK</name>
<dbReference type="GO" id="GO:0003700">
    <property type="term" value="F:DNA-binding transcription factor activity"/>
    <property type="evidence" value="ECO:0007669"/>
    <property type="project" value="InterPro"/>
</dbReference>
<dbReference type="PIRSF" id="PIRSF005763">
    <property type="entry name" value="Txn_reg_ModE"/>
    <property type="match status" value="1"/>
</dbReference>
<dbReference type="InterPro" id="IPR051815">
    <property type="entry name" value="Molybdate_resp_trans_reg"/>
</dbReference>
<dbReference type="GO" id="GO:0030151">
    <property type="term" value="F:molybdenum ion binding"/>
    <property type="evidence" value="ECO:0007669"/>
    <property type="project" value="UniProtKB-UniRule"/>
</dbReference>
<reference evidence="7 8" key="1">
    <citation type="submission" date="2019-12" db="EMBL/GenBank/DDBJ databases">
        <title>Microbes associate with the intestines of laboratory mice.</title>
        <authorList>
            <person name="Navarre W."/>
            <person name="Wong E."/>
        </authorList>
    </citation>
    <scope>NUCLEOTIDE SEQUENCE [LARGE SCALE GENOMIC DNA]</scope>
    <source>
        <strain evidence="7 8">NM82_D38</strain>
    </source>
</reference>
<dbReference type="InterPro" id="IPR008995">
    <property type="entry name" value="Mo/tungstate-bd_C_term_dom"/>
</dbReference>
<dbReference type="InterPro" id="IPR036388">
    <property type="entry name" value="WH-like_DNA-bd_sf"/>
</dbReference>
<comment type="caution">
    <text evidence="7">The sequence shown here is derived from an EMBL/GenBank/DDBJ whole genome shotgun (WGS) entry which is preliminary data.</text>
</comment>
<evidence type="ECO:0000256" key="1">
    <source>
        <dbReference type="ARBA" id="ARBA00008110"/>
    </source>
</evidence>
<dbReference type="Pfam" id="PF03459">
    <property type="entry name" value="TOBE"/>
    <property type="match status" value="1"/>
</dbReference>
<proteinExistence type="inferred from homology"/>
<keyword evidence="8" id="KW-1185">Reference proteome</keyword>
<dbReference type="GO" id="GO:0015689">
    <property type="term" value="P:molybdate ion transport"/>
    <property type="evidence" value="ECO:0007669"/>
    <property type="project" value="UniProtKB-UniRule"/>
</dbReference>
<evidence type="ECO:0000313" key="7">
    <source>
        <dbReference type="EMBL" id="MVX56983.1"/>
    </source>
</evidence>
<dbReference type="OrthoDB" id="9800709at2"/>
<evidence type="ECO:0000259" key="6">
    <source>
        <dbReference type="PROSITE" id="PS51866"/>
    </source>
</evidence>
<comment type="similarity">
    <text evidence="1 5">Belongs to the ModE family.</text>
</comment>
<dbReference type="SUPFAM" id="SSF46785">
    <property type="entry name" value="Winged helix' DNA-binding domain"/>
    <property type="match status" value="1"/>
</dbReference>
<accession>A0A6L6YJT9</accession>
<sequence length="250" mass="26285">MTLNISNALSQNVVDKRVDVLRKIKQCGSISEAARSAGISYKAAWQAIENMSALAGVPLVEKIVGGSSGGGARLTEAGESVLEAAAALSKLRDQLIIDIENKGSSGLAALAANTLKMSIRNIIPCVVEDMHGGMSMTKVKLKICEGEYLRSSITIESRELLDLKTGDKILALFKASGATINLDPEAEPKSCCLKGQVVRLPPKEKGGEVTIRLPNGFNVVGFAHKSNGLSVGSDAYAHIPEQAVVLALFG</sequence>
<gene>
    <name evidence="7" type="ORF">E5987_07140</name>
</gene>
<evidence type="ECO:0000256" key="2">
    <source>
        <dbReference type="ARBA" id="ARBA00022448"/>
    </source>
</evidence>
<keyword evidence="3 5" id="KW-0500">Molybdenum</keyword>
<dbReference type="AlphaFoldDB" id="A0A6L6YJT9"/>
<dbReference type="Gene3D" id="2.40.50.100">
    <property type="match status" value="1"/>
</dbReference>
<dbReference type="PANTHER" id="PTHR30432">
    <property type="entry name" value="TRANSCRIPTIONAL REGULATOR MODE"/>
    <property type="match status" value="1"/>
</dbReference>
<evidence type="ECO:0000256" key="5">
    <source>
        <dbReference type="PIRNR" id="PIRNR005763"/>
    </source>
</evidence>
<evidence type="ECO:0000256" key="4">
    <source>
        <dbReference type="ARBA" id="ARBA00022737"/>
    </source>
</evidence>
<dbReference type="Gene3D" id="1.10.10.10">
    <property type="entry name" value="Winged helix-like DNA-binding domain superfamily/Winged helix DNA-binding domain"/>
    <property type="match status" value="1"/>
</dbReference>
<dbReference type="EMBL" id="WSRP01000019">
    <property type="protein sequence ID" value="MVX56983.1"/>
    <property type="molecule type" value="Genomic_DNA"/>
</dbReference>
<dbReference type="InterPro" id="IPR016462">
    <property type="entry name" value="ModE"/>
</dbReference>
<organism evidence="7 8">
    <name type="scientific">Parasutterella muris</name>
    <dbReference type="NCBI Taxonomy" id="2565572"/>
    <lineage>
        <taxon>Bacteria</taxon>
        <taxon>Pseudomonadati</taxon>
        <taxon>Pseudomonadota</taxon>
        <taxon>Betaproteobacteria</taxon>
        <taxon>Burkholderiales</taxon>
        <taxon>Sutterellaceae</taxon>
        <taxon>Parasutterella</taxon>
    </lineage>
</organism>
<evidence type="ECO:0000313" key="8">
    <source>
        <dbReference type="Proteomes" id="UP000472580"/>
    </source>
</evidence>
<feature type="domain" description="Mop" evidence="6">
    <location>
        <begin position="116"/>
        <end position="182"/>
    </location>
</feature>
<dbReference type="Pfam" id="PF00126">
    <property type="entry name" value="HTH_1"/>
    <property type="match status" value="1"/>
</dbReference>
<dbReference type="InterPro" id="IPR004606">
    <property type="entry name" value="Mop_domain"/>
</dbReference>
<dbReference type="PANTHER" id="PTHR30432:SF1">
    <property type="entry name" value="DNA-BINDING TRANSCRIPTIONAL DUAL REGULATOR MODE"/>
    <property type="match status" value="1"/>
</dbReference>
<keyword evidence="4" id="KW-0677">Repeat</keyword>
<dbReference type="SUPFAM" id="SSF50331">
    <property type="entry name" value="MOP-like"/>
    <property type="match status" value="1"/>
</dbReference>
<keyword evidence="2 5" id="KW-0813">Transport</keyword>
<dbReference type="InterPro" id="IPR000847">
    <property type="entry name" value="LysR_HTH_N"/>
</dbReference>
<dbReference type="RefSeq" id="WP_160335415.1">
    <property type="nucleotide sequence ID" value="NZ_CALPCV010000017.1"/>
</dbReference>
<protein>
    <submittedName>
        <fullName evidence="7">LysR family transcriptional regulator</fullName>
    </submittedName>
</protein>
<dbReference type="PROSITE" id="PS51866">
    <property type="entry name" value="MOP"/>
    <property type="match status" value="1"/>
</dbReference>